<dbReference type="InterPro" id="IPR020846">
    <property type="entry name" value="MFS_dom"/>
</dbReference>
<feature type="transmembrane region" description="Helical" evidence="6">
    <location>
        <begin position="145"/>
        <end position="166"/>
    </location>
</feature>
<feature type="transmembrane region" description="Helical" evidence="6">
    <location>
        <begin position="213"/>
        <end position="236"/>
    </location>
</feature>
<feature type="transmembrane region" description="Helical" evidence="6">
    <location>
        <begin position="50"/>
        <end position="71"/>
    </location>
</feature>
<keyword evidence="9" id="KW-1185">Reference proteome</keyword>
<dbReference type="PANTHER" id="PTHR43124">
    <property type="entry name" value="PURINE EFFLUX PUMP PBUE"/>
    <property type="match status" value="1"/>
</dbReference>
<feature type="transmembrane region" description="Helical" evidence="6">
    <location>
        <begin position="83"/>
        <end position="100"/>
    </location>
</feature>
<dbReference type="InterPro" id="IPR011701">
    <property type="entry name" value="MFS"/>
</dbReference>
<dbReference type="SUPFAM" id="SSF103473">
    <property type="entry name" value="MFS general substrate transporter"/>
    <property type="match status" value="1"/>
</dbReference>
<feature type="domain" description="Major facilitator superfamily (MFS) profile" evidence="7">
    <location>
        <begin position="17"/>
        <end position="391"/>
    </location>
</feature>
<evidence type="ECO:0000256" key="5">
    <source>
        <dbReference type="ARBA" id="ARBA00023136"/>
    </source>
</evidence>
<accession>A0ABV8SXB2</accession>
<proteinExistence type="predicted"/>
<keyword evidence="2" id="KW-1003">Cell membrane</keyword>
<keyword evidence="5 6" id="KW-0472">Membrane</keyword>
<evidence type="ECO:0000313" key="8">
    <source>
        <dbReference type="EMBL" id="MFC4312201.1"/>
    </source>
</evidence>
<keyword evidence="4 6" id="KW-1133">Transmembrane helix</keyword>
<feature type="transmembrane region" description="Helical" evidence="6">
    <location>
        <begin position="334"/>
        <end position="356"/>
    </location>
</feature>
<comment type="caution">
    <text evidence="8">The sequence shown here is derived from an EMBL/GenBank/DDBJ whole genome shotgun (WGS) entry which is preliminary data.</text>
</comment>
<dbReference type="InterPro" id="IPR050189">
    <property type="entry name" value="MFS_Efflux_Transporters"/>
</dbReference>
<organism evidence="8 9">
    <name type="scientific">Steroidobacter flavus</name>
    <dbReference type="NCBI Taxonomy" id="1842136"/>
    <lineage>
        <taxon>Bacteria</taxon>
        <taxon>Pseudomonadati</taxon>
        <taxon>Pseudomonadota</taxon>
        <taxon>Gammaproteobacteria</taxon>
        <taxon>Steroidobacterales</taxon>
        <taxon>Steroidobacteraceae</taxon>
        <taxon>Steroidobacter</taxon>
    </lineage>
</organism>
<gene>
    <name evidence="8" type="ORF">ACFPN2_24175</name>
</gene>
<dbReference type="Gene3D" id="1.20.1250.20">
    <property type="entry name" value="MFS general substrate transporter like domains"/>
    <property type="match status" value="1"/>
</dbReference>
<reference evidence="9" key="1">
    <citation type="journal article" date="2019" name="Int. J. Syst. Evol. Microbiol.">
        <title>The Global Catalogue of Microorganisms (GCM) 10K type strain sequencing project: providing services to taxonomists for standard genome sequencing and annotation.</title>
        <authorList>
            <consortium name="The Broad Institute Genomics Platform"/>
            <consortium name="The Broad Institute Genome Sequencing Center for Infectious Disease"/>
            <person name="Wu L."/>
            <person name="Ma J."/>
        </authorList>
    </citation>
    <scope>NUCLEOTIDE SEQUENCE [LARGE SCALE GENOMIC DNA]</scope>
    <source>
        <strain evidence="9">CGMCC 1.10759</strain>
    </source>
</reference>
<feature type="transmembrane region" description="Helical" evidence="6">
    <location>
        <begin position="172"/>
        <end position="192"/>
    </location>
</feature>
<evidence type="ECO:0000256" key="3">
    <source>
        <dbReference type="ARBA" id="ARBA00022692"/>
    </source>
</evidence>
<feature type="transmembrane region" description="Helical" evidence="6">
    <location>
        <begin position="301"/>
        <end position="322"/>
    </location>
</feature>
<sequence>MMSPTNFQSLTSVPPQRLFVLIAGNFFVATSFLSVGGLLNDISASLQIPIHQAGLLIAAFGIAAAVCAPTLATLGSRIDRRKLLTGSMAIGSLANLLAALSQTYDHLMLARVLAAVTSAVYTPQVAATLTMLTPEKERAPVLAKLMVGWSVGAVLGNPISVLIASLSSWRMSFAFIGVASAVIAIFIWRSLPSNVMVPPLNWVRWFQVLRSPALRWLTAATGLANVGSAVMMSYIAPIVKEVQGIAGPSLALLLFTAGGGALLGNLLSVRMVRRFGATLVAYRCNISSATMLLLWPLFSFWFATIYVAQFLWSFGSSGFPAVQQARLAAVAPMLAAATIALNSSVTYFGMAVGASIGSTAWTLVPARFMSWVGFVFVLAALACSVLGERAAQREVMG</sequence>
<evidence type="ECO:0000313" key="9">
    <source>
        <dbReference type="Proteomes" id="UP001595904"/>
    </source>
</evidence>
<protein>
    <submittedName>
        <fullName evidence="8">MFS transporter</fullName>
    </submittedName>
</protein>
<comment type="subcellular location">
    <subcellularLocation>
        <location evidence="1">Cell membrane</location>
        <topology evidence="1">Multi-pass membrane protein</topology>
    </subcellularLocation>
</comment>
<dbReference type="Proteomes" id="UP001595904">
    <property type="component" value="Unassembled WGS sequence"/>
</dbReference>
<evidence type="ECO:0000256" key="1">
    <source>
        <dbReference type="ARBA" id="ARBA00004651"/>
    </source>
</evidence>
<dbReference type="Pfam" id="PF07690">
    <property type="entry name" value="MFS_1"/>
    <property type="match status" value="1"/>
</dbReference>
<evidence type="ECO:0000256" key="6">
    <source>
        <dbReference type="SAM" id="Phobius"/>
    </source>
</evidence>
<dbReference type="EMBL" id="JBHSDU010000014">
    <property type="protein sequence ID" value="MFC4312201.1"/>
    <property type="molecule type" value="Genomic_DNA"/>
</dbReference>
<evidence type="ECO:0000256" key="4">
    <source>
        <dbReference type="ARBA" id="ARBA00022989"/>
    </source>
</evidence>
<dbReference type="PROSITE" id="PS50850">
    <property type="entry name" value="MFS"/>
    <property type="match status" value="1"/>
</dbReference>
<feature type="transmembrane region" description="Helical" evidence="6">
    <location>
        <begin position="368"/>
        <end position="387"/>
    </location>
</feature>
<keyword evidence="3 6" id="KW-0812">Transmembrane</keyword>
<dbReference type="CDD" id="cd17324">
    <property type="entry name" value="MFS_NepI_like"/>
    <property type="match status" value="1"/>
</dbReference>
<feature type="transmembrane region" description="Helical" evidence="6">
    <location>
        <begin position="18"/>
        <end position="38"/>
    </location>
</feature>
<feature type="transmembrane region" description="Helical" evidence="6">
    <location>
        <begin position="112"/>
        <end position="133"/>
    </location>
</feature>
<evidence type="ECO:0000259" key="7">
    <source>
        <dbReference type="PROSITE" id="PS50850"/>
    </source>
</evidence>
<evidence type="ECO:0000256" key="2">
    <source>
        <dbReference type="ARBA" id="ARBA00022475"/>
    </source>
</evidence>
<dbReference type="RefSeq" id="WP_380601378.1">
    <property type="nucleotide sequence ID" value="NZ_JBHSDU010000014.1"/>
</dbReference>
<dbReference type="PANTHER" id="PTHR43124:SF10">
    <property type="entry name" value="PURINE EFFLUX PUMP PBUE"/>
    <property type="match status" value="1"/>
</dbReference>
<dbReference type="InterPro" id="IPR036259">
    <property type="entry name" value="MFS_trans_sf"/>
</dbReference>
<feature type="transmembrane region" description="Helical" evidence="6">
    <location>
        <begin position="242"/>
        <end position="263"/>
    </location>
</feature>
<name>A0ABV8SXB2_9GAMM</name>